<gene>
    <name evidence="3" type="primary">ykvO</name>
    <name evidence="3" type="ORF">TUM19329_17430</name>
</gene>
<keyword evidence="4" id="KW-1185">Reference proteome</keyword>
<dbReference type="Proteomes" id="UP000502894">
    <property type="component" value="Chromosome"/>
</dbReference>
<dbReference type="RefSeq" id="WP_173237013.1">
    <property type="nucleotide sequence ID" value="NZ_AP022839.1"/>
</dbReference>
<sequence>MRFSSKTILITGGSSGIGFATAKRIIDEGGSVIITGRNQESLDFAVENLGKKARSFASDASRLSDIEALFIFIKKEIGSINGLFANAGAAVLKPVDEVTEEDFDMLINVNVKSVFFTLQKAIPYLTDEASIVLNASVAGCIGSPIGSVYGAAKAAVRSMARTFASSLIERKIRVNAVSPGPIKTPLWHKDKIVTSIIEEVTANNPMRRFGTPEETAAAVTFLLAPESSYITGIELFVDGGLTQL</sequence>
<dbReference type="KEGG" id="lant:TUM19329_17430"/>
<dbReference type="PANTHER" id="PTHR43477">
    <property type="entry name" value="DIHYDROANTICAPSIN 7-DEHYDROGENASE"/>
    <property type="match status" value="1"/>
</dbReference>
<dbReference type="PRINTS" id="PR00081">
    <property type="entry name" value="GDHRDH"/>
</dbReference>
<proteinExistence type="inferred from homology"/>
<organism evidence="3 4">
    <name type="scientific">Legionella antarctica</name>
    <dbReference type="NCBI Taxonomy" id="2708020"/>
    <lineage>
        <taxon>Bacteria</taxon>
        <taxon>Pseudomonadati</taxon>
        <taxon>Pseudomonadota</taxon>
        <taxon>Gammaproteobacteria</taxon>
        <taxon>Legionellales</taxon>
        <taxon>Legionellaceae</taxon>
        <taxon>Legionella</taxon>
    </lineage>
</organism>
<dbReference type="GO" id="GO:0016491">
    <property type="term" value="F:oxidoreductase activity"/>
    <property type="evidence" value="ECO:0007669"/>
    <property type="project" value="UniProtKB-KW"/>
</dbReference>
<dbReference type="EMBL" id="AP022839">
    <property type="protein sequence ID" value="BCA95382.1"/>
    <property type="molecule type" value="Genomic_DNA"/>
</dbReference>
<dbReference type="PROSITE" id="PS00061">
    <property type="entry name" value="ADH_SHORT"/>
    <property type="match status" value="1"/>
</dbReference>
<keyword evidence="2" id="KW-0560">Oxidoreductase</keyword>
<dbReference type="PANTHER" id="PTHR43477:SF1">
    <property type="entry name" value="DIHYDROANTICAPSIN 7-DEHYDROGENASE"/>
    <property type="match status" value="1"/>
</dbReference>
<accession>A0A6F8T5S2</accession>
<dbReference type="InterPro" id="IPR002347">
    <property type="entry name" value="SDR_fam"/>
</dbReference>
<dbReference type="Gene3D" id="3.40.50.720">
    <property type="entry name" value="NAD(P)-binding Rossmann-like Domain"/>
    <property type="match status" value="1"/>
</dbReference>
<dbReference type="InterPro" id="IPR020904">
    <property type="entry name" value="Sc_DH/Rdtase_CS"/>
</dbReference>
<dbReference type="Pfam" id="PF13561">
    <property type="entry name" value="adh_short_C2"/>
    <property type="match status" value="1"/>
</dbReference>
<reference evidence="3" key="1">
    <citation type="journal article" date="2020" name="Microbiol. Resour. Announc.">
        <title>Complete Genome Sequence of Novel Psychrotolerant Legionella Strain TUM19329, Isolated from Antarctic Lake Sediment.</title>
        <authorList>
            <person name="Shimada S."/>
            <person name="Nakai R."/>
            <person name="Aoki K."/>
            <person name="Shimoeda N."/>
            <person name="Ohno G."/>
            <person name="Miyazaki Y."/>
            <person name="Kudoh S."/>
            <person name="Imura S."/>
            <person name="Watanabe K."/>
            <person name="Ishii Y."/>
            <person name="Tateda K."/>
        </authorList>
    </citation>
    <scope>NUCLEOTIDE SEQUENCE [LARGE SCALE GENOMIC DNA]</scope>
    <source>
        <strain evidence="3">TUM19329</strain>
    </source>
</reference>
<dbReference type="FunFam" id="3.40.50.720:FF:000084">
    <property type="entry name" value="Short-chain dehydrogenase reductase"/>
    <property type="match status" value="1"/>
</dbReference>
<evidence type="ECO:0000256" key="1">
    <source>
        <dbReference type="ARBA" id="ARBA00006484"/>
    </source>
</evidence>
<dbReference type="CDD" id="cd05233">
    <property type="entry name" value="SDR_c"/>
    <property type="match status" value="1"/>
</dbReference>
<dbReference type="InterPro" id="IPR036291">
    <property type="entry name" value="NAD(P)-bd_dom_sf"/>
</dbReference>
<comment type="similarity">
    <text evidence="1">Belongs to the short-chain dehydrogenases/reductases (SDR) family.</text>
</comment>
<evidence type="ECO:0000313" key="3">
    <source>
        <dbReference type="EMBL" id="BCA95382.1"/>
    </source>
</evidence>
<dbReference type="InterPro" id="IPR051122">
    <property type="entry name" value="SDR_DHRS6-like"/>
</dbReference>
<evidence type="ECO:0000256" key="2">
    <source>
        <dbReference type="ARBA" id="ARBA00023002"/>
    </source>
</evidence>
<name>A0A6F8T5S2_9GAMM</name>
<dbReference type="AlphaFoldDB" id="A0A6F8T5S2"/>
<evidence type="ECO:0000313" key="4">
    <source>
        <dbReference type="Proteomes" id="UP000502894"/>
    </source>
</evidence>
<dbReference type="SUPFAM" id="SSF51735">
    <property type="entry name" value="NAD(P)-binding Rossmann-fold domains"/>
    <property type="match status" value="1"/>
</dbReference>
<protein>
    <submittedName>
        <fullName evidence="3">Putative oxidoreductase YkvO</fullName>
    </submittedName>
</protein>